<evidence type="ECO:0000313" key="11">
    <source>
        <dbReference type="WBParaSite" id="BXY_0709200.1"/>
    </source>
</evidence>
<evidence type="ECO:0000313" key="10">
    <source>
        <dbReference type="Proteomes" id="UP000659654"/>
    </source>
</evidence>
<organism evidence="8">
    <name type="scientific">Bursaphelenchus xylophilus</name>
    <name type="common">Pinewood nematode worm</name>
    <name type="synonym">Aphelenchoides xylophilus</name>
    <dbReference type="NCBI Taxonomy" id="6326"/>
    <lineage>
        <taxon>Eukaryota</taxon>
        <taxon>Metazoa</taxon>
        <taxon>Ecdysozoa</taxon>
        <taxon>Nematoda</taxon>
        <taxon>Chromadorea</taxon>
        <taxon>Rhabditida</taxon>
        <taxon>Tylenchina</taxon>
        <taxon>Tylenchomorpha</taxon>
        <taxon>Aphelenchoidea</taxon>
        <taxon>Aphelenchoididae</taxon>
        <taxon>Bursaphelenchus</taxon>
    </lineage>
</organism>
<keyword evidence="5" id="KW-0027">Amidation</keyword>
<dbReference type="Proteomes" id="UP000659654">
    <property type="component" value="Unassembled WGS sequence"/>
</dbReference>
<evidence type="ECO:0000313" key="9">
    <source>
        <dbReference type="EMBL" id="CAD5225647.1"/>
    </source>
</evidence>
<dbReference type="PANTHER" id="PTHR20986">
    <property type="entry name" value="FMRFAMIDE-RELATED PEPTIDES"/>
    <property type="match status" value="1"/>
</dbReference>
<dbReference type="GO" id="GO:0007218">
    <property type="term" value="P:neuropeptide signaling pathway"/>
    <property type="evidence" value="ECO:0007669"/>
    <property type="project" value="UniProtKB-KW"/>
</dbReference>
<protein>
    <submittedName>
        <fullName evidence="9">(pine wood nematode) hypothetical protein</fullName>
    </submittedName>
    <submittedName>
        <fullName evidence="8">FMRFamide-like peptide 1</fullName>
    </submittedName>
</protein>
<reference evidence="11" key="2">
    <citation type="submission" date="2016-11" db="UniProtKB">
        <authorList>
            <consortium name="WormBaseParasite"/>
        </authorList>
    </citation>
    <scope>IDENTIFICATION</scope>
</reference>
<dbReference type="GO" id="GO:0005576">
    <property type="term" value="C:extracellular region"/>
    <property type="evidence" value="ECO:0007669"/>
    <property type="project" value="UniProtKB-SubCell"/>
</dbReference>
<dbReference type="EMBL" id="CAJFDI010000004">
    <property type="protein sequence ID" value="CAD5225647.1"/>
    <property type="molecule type" value="Genomic_DNA"/>
</dbReference>
<dbReference type="Proteomes" id="UP000582659">
    <property type="component" value="Unassembled WGS sequence"/>
</dbReference>
<evidence type="ECO:0000256" key="4">
    <source>
        <dbReference type="ARBA" id="ARBA00022685"/>
    </source>
</evidence>
<proteinExistence type="evidence at transcript level"/>
<dbReference type="EMBL" id="CAJFCV020000004">
    <property type="protein sequence ID" value="CAG9114871.1"/>
    <property type="molecule type" value="Genomic_DNA"/>
</dbReference>
<dbReference type="EMBL" id="EU026161">
    <property type="protein sequence ID" value="ABW74904.1"/>
    <property type="molecule type" value="mRNA"/>
</dbReference>
<reference evidence="9" key="3">
    <citation type="submission" date="2020-09" db="EMBL/GenBank/DDBJ databases">
        <authorList>
            <person name="Kikuchi T."/>
        </authorList>
    </citation>
    <scope>NUCLEOTIDE SEQUENCE</scope>
    <source>
        <strain evidence="9">Ka4C1</strain>
    </source>
</reference>
<keyword evidence="6" id="KW-0527">Neuropeptide</keyword>
<evidence type="ECO:0000256" key="1">
    <source>
        <dbReference type="ARBA" id="ARBA00004613"/>
    </source>
</evidence>
<keyword evidence="4" id="KW-0165">Cleavage on pair of basic residues</keyword>
<evidence type="ECO:0000256" key="6">
    <source>
        <dbReference type="ARBA" id="ARBA00023320"/>
    </source>
</evidence>
<dbReference type="InterPro" id="IPR002544">
    <property type="entry name" value="FMRFamid-related_peptide-like"/>
</dbReference>
<evidence type="ECO:0000313" key="8">
    <source>
        <dbReference type="EMBL" id="ABW74904.1"/>
    </source>
</evidence>
<evidence type="ECO:0000256" key="3">
    <source>
        <dbReference type="ARBA" id="ARBA00022525"/>
    </source>
</evidence>
<evidence type="ECO:0000256" key="5">
    <source>
        <dbReference type="ARBA" id="ARBA00022815"/>
    </source>
</evidence>
<dbReference type="OrthoDB" id="5813613at2759"/>
<evidence type="ECO:0000256" key="2">
    <source>
        <dbReference type="ARBA" id="ARBA00006356"/>
    </source>
</evidence>
<dbReference type="Proteomes" id="UP000095284">
    <property type="component" value="Unplaced"/>
</dbReference>
<comment type="subcellular location">
    <subcellularLocation>
        <location evidence="1">Secreted</location>
    </subcellularLocation>
</comment>
<dbReference type="PANTHER" id="PTHR20986:SF24">
    <property type="entry name" value="FMRFAMIDE-LIKE NEUROPEPTIDES 1"/>
    <property type="match status" value="1"/>
</dbReference>
<sequence length="169" mass="18816">MTPHGAGVLLGILTVIYVKIGVEGCSGTGAFCRFYSQLDVMDQALINELMEEVQHAKPQKRDSKFTGEFGKKGSEPNFLRFGKRAAPAPNAAGANFLRFGKSGADPNFLRFGKRATEFRLDATEPNFLRFGKRPDPSAMSNNFLRFGKRSSLDTLDREQRQSNNFLRFG</sequence>
<dbReference type="eggNOG" id="ENOG502SDD0">
    <property type="taxonomic scope" value="Eukaryota"/>
</dbReference>
<evidence type="ECO:0000256" key="7">
    <source>
        <dbReference type="SAM" id="SignalP"/>
    </source>
</evidence>
<keyword evidence="3" id="KW-0964">Secreted</keyword>
<feature type="signal peptide" evidence="7">
    <location>
        <begin position="1"/>
        <end position="24"/>
    </location>
</feature>
<dbReference type="AlphaFoldDB" id="B5KLC5"/>
<name>B5KLC5_BURXY</name>
<reference evidence="8" key="1">
    <citation type="submission" date="2007-07" db="EMBL/GenBank/DDBJ databases">
        <authorList>
            <person name="Xiao L."/>
            <person name="Xie B.Y."/>
            <person name="Dai L.Y."/>
        </authorList>
    </citation>
    <scope>NUCLEOTIDE SEQUENCE</scope>
</reference>
<dbReference type="Pfam" id="PF01581">
    <property type="entry name" value="FARP"/>
    <property type="match status" value="6"/>
</dbReference>
<keyword evidence="7" id="KW-0732">Signal</keyword>
<gene>
    <name evidence="8" type="primary">Bx-flp-1</name>
    <name evidence="9" type="ORF">BXYJ_LOCUS8649</name>
</gene>
<dbReference type="WBParaSite" id="BXY_0709200.1">
    <property type="protein sequence ID" value="BXY_0709200.1"/>
    <property type="gene ID" value="BXY_0709200"/>
</dbReference>
<comment type="similarity">
    <text evidence="2">Belongs to the FARP (FMRFamide related peptide) family.</text>
</comment>
<keyword evidence="10" id="KW-1185">Reference proteome</keyword>
<dbReference type="InterPro" id="IPR051041">
    <property type="entry name" value="FMRFamide-related_np"/>
</dbReference>
<feature type="chain" id="PRO_5009948478" evidence="7">
    <location>
        <begin position="25"/>
        <end position="169"/>
    </location>
</feature>
<accession>B5KLC5</accession>